<dbReference type="AlphaFoldDB" id="A0A9P8PTT1"/>
<reference evidence="2" key="1">
    <citation type="journal article" date="2021" name="Open Biol.">
        <title>Shared evolutionary footprints suggest mitochondrial oxidative damage underlies multiple complex I losses in fungi.</title>
        <authorList>
            <person name="Schikora-Tamarit M.A."/>
            <person name="Marcet-Houben M."/>
            <person name="Nosek J."/>
            <person name="Gabaldon T."/>
        </authorList>
    </citation>
    <scope>NUCLEOTIDE SEQUENCE</scope>
    <source>
        <strain evidence="2">CBS6341</strain>
    </source>
</reference>
<name>A0A9P8PTT1_9ASCO</name>
<protein>
    <submittedName>
        <fullName evidence="2">Uncharacterized protein</fullName>
    </submittedName>
</protein>
<dbReference type="OrthoDB" id="4065597at2759"/>
<keyword evidence="1" id="KW-0175">Coiled coil</keyword>
<dbReference type="EMBL" id="JAEUBF010000461">
    <property type="protein sequence ID" value="KAH3678283.1"/>
    <property type="molecule type" value="Genomic_DNA"/>
</dbReference>
<evidence type="ECO:0000256" key="1">
    <source>
        <dbReference type="SAM" id="Coils"/>
    </source>
</evidence>
<gene>
    <name evidence="2" type="ORF">WICMUC_001607</name>
</gene>
<dbReference type="Proteomes" id="UP000769528">
    <property type="component" value="Unassembled WGS sequence"/>
</dbReference>
<comment type="caution">
    <text evidence="2">The sequence shown here is derived from an EMBL/GenBank/DDBJ whole genome shotgun (WGS) entry which is preliminary data.</text>
</comment>
<reference evidence="2" key="2">
    <citation type="submission" date="2021-01" db="EMBL/GenBank/DDBJ databases">
        <authorList>
            <person name="Schikora-Tamarit M.A."/>
        </authorList>
    </citation>
    <scope>NUCLEOTIDE SEQUENCE</scope>
    <source>
        <strain evidence="2">CBS6341</strain>
    </source>
</reference>
<evidence type="ECO:0000313" key="3">
    <source>
        <dbReference type="Proteomes" id="UP000769528"/>
    </source>
</evidence>
<feature type="coiled-coil region" evidence="1">
    <location>
        <begin position="134"/>
        <end position="161"/>
    </location>
</feature>
<proteinExistence type="predicted"/>
<evidence type="ECO:0000313" key="2">
    <source>
        <dbReference type="EMBL" id="KAH3678283.1"/>
    </source>
</evidence>
<accession>A0A9P8PTT1</accession>
<dbReference type="Pfam" id="PF17242">
    <property type="entry name" value="DUF5315"/>
    <property type="match status" value="1"/>
</dbReference>
<keyword evidence="3" id="KW-1185">Reference proteome</keyword>
<sequence>MPVSKDQKLYRRGDIGRMNSVVVHDKSSESQLETDSPKIIISGHEHSSIPAEAMNTAYGYRPSITNSSKGTSASGYNTSFSDDNISTISNSTRRGNVDTFTSRLNTSSVLDRLNDKVPSSKPTVDYQDKLWTQIDILDDVKRMSEQARREYEEELENEEIDDVHRNHLKALKQLKQSQLRLLDTMKSSKAVVDSNMDHHEIWECADIESLREKLFNRDYFQEVADSLKAVDIALDDVGTGLKLLDERRE</sequence>
<organism evidence="2 3">
    <name type="scientific">Wickerhamomyces mucosus</name>
    <dbReference type="NCBI Taxonomy" id="1378264"/>
    <lineage>
        <taxon>Eukaryota</taxon>
        <taxon>Fungi</taxon>
        <taxon>Dikarya</taxon>
        <taxon>Ascomycota</taxon>
        <taxon>Saccharomycotina</taxon>
        <taxon>Saccharomycetes</taxon>
        <taxon>Phaffomycetales</taxon>
        <taxon>Wickerhamomycetaceae</taxon>
        <taxon>Wickerhamomyces</taxon>
    </lineage>
</organism>